<evidence type="ECO:0000256" key="4">
    <source>
        <dbReference type="SAM" id="MobiDB-lite"/>
    </source>
</evidence>
<dbReference type="InterPro" id="IPR000644">
    <property type="entry name" value="CBS_dom"/>
</dbReference>
<feature type="domain" description="CBS" evidence="5">
    <location>
        <begin position="311"/>
        <end position="369"/>
    </location>
</feature>
<keyword evidence="2 3" id="KW-0129">CBS domain</keyword>
<feature type="region of interest" description="Disordered" evidence="4">
    <location>
        <begin position="1"/>
        <end position="46"/>
    </location>
</feature>
<name>A0ABR3ZDA6_9PEZI</name>
<dbReference type="SUPFAM" id="SSF54631">
    <property type="entry name" value="CBS-domain pair"/>
    <property type="match status" value="2"/>
</dbReference>
<reference evidence="6 7" key="1">
    <citation type="journal article" date="2024" name="IMA Fungus">
        <title>IMA Genome - F19 : A genome assembly and annotation guide to empower mycologists, including annotated draft genome sequences of Ceratocystis pirilliformis, Diaporthe australafricana, Fusarium ophioides, Paecilomyces lecythidis, and Sporothrix stenoceras.</title>
        <authorList>
            <person name="Aylward J."/>
            <person name="Wilson A.M."/>
            <person name="Visagie C.M."/>
            <person name="Spraker J."/>
            <person name="Barnes I."/>
            <person name="Buitendag C."/>
            <person name="Ceriani C."/>
            <person name="Del Mar Angel L."/>
            <person name="du Plessis D."/>
            <person name="Fuchs T."/>
            <person name="Gasser K."/>
            <person name="Kramer D."/>
            <person name="Li W."/>
            <person name="Munsamy K."/>
            <person name="Piso A."/>
            <person name="Price J.L."/>
            <person name="Sonnekus B."/>
            <person name="Thomas C."/>
            <person name="van der Nest A."/>
            <person name="van Dijk A."/>
            <person name="van Heerden A."/>
            <person name="van Vuuren N."/>
            <person name="Yilmaz N."/>
            <person name="Duong T.A."/>
            <person name="van der Merwe N.A."/>
            <person name="Wingfield M.J."/>
            <person name="Wingfield B.D."/>
        </authorList>
    </citation>
    <scope>NUCLEOTIDE SEQUENCE [LARGE SCALE GENOMIC DNA]</scope>
    <source>
        <strain evidence="6 7">CMW 12675</strain>
    </source>
</reference>
<organism evidence="6 7">
    <name type="scientific">Ceratocystis pirilliformis</name>
    <dbReference type="NCBI Taxonomy" id="259994"/>
    <lineage>
        <taxon>Eukaryota</taxon>
        <taxon>Fungi</taxon>
        <taxon>Dikarya</taxon>
        <taxon>Ascomycota</taxon>
        <taxon>Pezizomycotina</taxon>
        <taxon>Sordariomycetes</taxon>
        <taxon>Hypocreomycetidae</taxon>
        <taxon>Microascales</taxon>
        <taxon>Ceratocystidaceae</taxon>
        <taxon>Ceratocystis</taxon>
    </lineage>
</organism>
<feature type="domain" description="CBS" evidence="5">
    <location>
        <begin position="237"/>
        <end position="294"/>
    </location>
</feature>
<dbReference type="Pfam" id="PF00571">
    <property type="entry name" value="CBS"/>
    <property type="match status" value="2"/>
</dbReference>
<proteinExistence type="predicted"/>
<evidence type="ECO:0000313" key="6">
    <source>
        <dbReference type="EMBL" id="KAL1898660.1"/>
    </source>
</evidence>
<keyword evidence="1" id="KW-0677">Repeat</keyword>
<feature type="region of interest" description="Disordered" evidence="4">
    <location>
        <begin position="501"/>
        <end position="539"/>
    </location>
</feature>
<accession>A0ABR3ZDA6</accession>
<dbReference type="PANTHER" id="PTHR13780:SF36">
    <property type="entry name" value="CBS DOMAIN-CONTAINING PROTEIN"/>
    <property type="match status" value="1"/>
</dbReference>
<dbReference type="CDD" id="cd02205">
    <property type="entry name" value="CBS_pair_SF"/>
    <property type="match status" value="1"/>
</dbReference>
<evidence type="ECO:0000256" key="2">
    <source>
        <dbReference type="ARBA" id="ARBA00023122"/>
    </source>
</evidence>
<feature type="compositionally biased region" description="Low complexity" evidence="4">
    <location>
        <begin position="520"/>
        <end position="532"/>
    </location>
</feature>
<feature type="compositionally biased region" description="Polar residues" evidence="4">
    <location>
        <begin position="31"/>
        <end position="46"/>
    </location>
</feature>
<comment type="caution">
    <text evidence="6">The sequence shown here is derived from an EMBL/GenBank/DDBJ whole genome shotgun (WGS) entry which is preliminary data.</text>
</comment>
<dbReference type="EMBL" id="JAWDJO010000031">
    <property type="protein sequence ID" value="KAL1898660.1"/>
    <property type="molecule type" value="Genomic_DNA"/>
</dbReference>
<keyword evidence="7" id="KW-1185">Reference proteome</keyword>
<dbReference type="InterPro" id="IPR050511">
    <property type="entry name" value="AMPK_gamma/SDS23_families"/>
</dbReference>
<dbReference type="Gene3D" id="3.10.580.10">
    <property type="entry name" value="CBS-domain"/>
    <property type="match status" value="2"/>
</dbReference>
<evidence type="ECO:0000313" key="7">
    <source>
        <dbReference type="Proteomes" id="UP001583280"/>
    </source>
</evidence>
<evidence type="ECO:0000259" key="5">
    <source>
        <dbReference type="PROSITE" id="PS51371"/>
    </source>
</evidence>
<evidence type="ECO:0000256" key="1">
    <source>
        <dbReference type="ARBA" id="ARBA00022737"/>
    </source>
</evidence>
<gene>
    <name evidence="6" type="primary">SDS23</name>
    <name evidence="6" type="ORF">Cpir12675_001864</name>
</gene>
<dbReference type="PANTHER" id="PTHR13780">
    <property type="entry name" value="AMP-ACTIVATED PROTEIN KINASE, GAMMA REGULATORY SUBUNIT"/>
    <property type="match status" value="1"/>
</dbReference>
<dbReference type="InterPro" id="IPR046342">
    <property type="entry name" value="CBS_dom_sf"/>
</dbReference>
<sequence length="539" mass="57255">MDNSSISGKGPNPGHSSGSTETAAAPIPLSASATPQKIPSRQTSAASLRINSGAAASPGASASASAVGSPPAVNIPVLATHRQALAENLYSIPSSPRSARHPSFTQAALQDLVSIQSHAIQRNRKLDPRFADRDWREVAIGELAVADEVKWVTMDTSVQEATNALLKTSPTNAVLIRETETSESAISTFDYNDLNAYLLVIVGIAKPDDETRSMYAEIATKAHKGQALTLVDIQPVCRKESLVALPRGEKLDKAIEVLGSGIHRLLITDDDGNVVGILDQLKIVAFFWKEGINFPAIDSMYSASIQDLGIASKSILAVSQDSHLTEALLLMFNEGLTSVAIVDSVQKVVGNISTVDVRHLTTSSSAHLLQNTCLNFISVILNARGVDQGRDSFPVFYTTNYSTLSHTLAKLVATQSHRMWVVETASPANSNPATPLLLQKTPVAASSSPVLVPTGSATHYSSSPSHVSFLMSAAGSHSHAMSGRLAGVVSLTDILNLFAKTTGMNPADPNEQRAKRRRSSSSSVRPSLDSVRTSLDIRR</sequence>
<protein>
    <submittedName>
        <fullName evidence="6">Cell separation during budding</fullName>
    </submittedName>
</protein>
<evidence type="ECO:0000256" key="3">
    <source>
        <dbReference type="PROSITE-ProRule" id="PRU00703"/>
    </source>
</evidence>
<dbReference type="Proteomes" id="UP001583280">
    <property type="component" value="Unassembled WGS sequence"/>
</dbReference>
<dbReference type="PROSITE" id="PS51371">
    <property type="entry name" value="CBS"/>
    <property type="match status" value="2"/>
</dbReference>
<dbReference type="SMART" id="SM00116">
    <property type="entry name" value="CBS"/>
    <property type="match status" value="2"/>
</dbReference>